<keyword evidence="1" id="KW-0378">Hydrolase</keyword>
<dbReference type="AlphaFoldDB" id="A0A926NW27"/>
<evidence type="ECO:0000313" key="4">
    <source>
        <dbReference type="Proteomes" id="UP000598467"/>
    </source>
</evidence>
<dbReference type="Proteomes" id="UP000598467">
    <property type="component" value="Unassembled WGS sequence"/>
</dbReference>
<sequence length="137" mass="15004">MNDFPDPLAAEEPYPLQRTLGFTIAEWAENYARIELPIADHLMNRYGIPHGGVYATILDTALGFSGSYTGSGDDKRMAMTLSLNVNYLSRPKGKLLICEGRKTGGGRKTFFADGILFDETGERIASASGVFRYRSGS</sequence>
<name>A0A926NW27_9HYPH</name>
<dbReference type="EMBL" id="JABFCZ010000008">
    <property type="protein sequence ID" value="MBD1546344.1"/>
    <property type="molecule type" value="Genomic_DNA"/>
</dbReference>
<feature type="domain" description="Thioesterase" evidence="2">
    <location>
        <begin position="46"/>
        <end position="124"/>
    </location>
</feature>
<evidence type="ECO:0000256" key="1">
    <source>
        <dbReference type="ARBA" id="ARBA00022801"/>
    </source>
</evidence>
<organism evidence="3 4">
    <name type="scientific">Roseibium aggregatum</name>
    <dbReference type="NCBI Taxonomy" id="187304"/>
    <lineage>
        <taxon>Bacteria</taxon>
        <taxon>Pseudomonadati</taxon>
        <taxon>Pseudomonadota</taxon>
        <taxon>Alphaproteobacteria</taxon>
        <taxon>Hyphomicrobiales</taxon>
        <taxon>Stappiaceae</taxon>
        <taxon>Roseibium</taxon>
    </lineage>
</organism>
<accession>A0A926NW27</accession>
<reference evidence="3" key="1">
    <citation type="submission" date="2020-05" db="EMBL/GenBank/DDBJ databases">
        <title>Identification of trans-AT polyketide cluster in two marine bacteria, producers of a novel glutaramide-containing polyketide sesbanimide D and analogs.</title>
        <authorList>
            <person name="Kacar D."/>
            <person name="Rodriguez P."/>
            <person name="Canedo L."/>
            <person name="Gonzalez E."/>
            <person name="Galan B."/>
            <person name="De La Calle F."/>
            <person name="Garcia J.L."/>
        </authorList>
    </citation>
    <scope>NUCLEOTIDE SEQUENCE</scope>
    <source>
        <strain evidence="3">PHM038</strain>
    </source>
</reference>
<evidence type="ECO:0000259" key="2">
    <source>
        <dbReference type="Pfam" id="PF03061"/>
    </source>
</evidence>
<dbReference type="Pfam" id="PF03061">
    <property type="entry name" value="4HBT"/>
    <property type="match status" value="1"/>
</dbReference>
<dbReference type="NCBIfam" id="TIGR00369">
    <property type="entry name" value="unchar_dom_1"/>
    <property type="match status" value="1"/>
</dbReference>
<evidence type="ECO:0000313" key="3">
    <source>
        <dbReference type="EMBL" id="MBD1546344.1"/>
    </source>
</evidence>
<dbReference type="CDD" id="cd03443">
    <property type="entry name" value="PaaI_thioesterase"/>
    <property type="match status" value="1"/>
</dbReference>
<dbReference type="InterPro" id="IPR006683">
    <property type="entry name" value="Thioestr_dom"/>
</dbReference>
<dbReference type="SUPFAM" id="SSF54637">
    <property type="entry name" value="Thioesterase/thiol ester dehydrase-isomerase"/>
    <property type="match status" value="1"/>
</dbReference>
<dbReference type="GO" id="GO:0016289">
    <property type="term" value="F:acyl-CoA hydrolase activity"/>
    <property type="evidence" value="ECO:0007669"/>
    <property type="project" value="UniProtKB-ARBA"/>
</dbReference>
<dbReference type="Gene3D" id="3.10.129.10">
    <property type="entry name" value="Hotdog Thioesterase"/>
    <property type="match status" value="1"/>
</dbReference>
<dbReference type="RefSeq" id="WP_190291014.1">
    <property type="nucleotide sequence ID" value="NZ_JABFCZ010000008.1"/>
</dbReference>
<dbReference type="InterPro" id="IPR003736">
    <property type="entry name" value="PAAI_dom"/>
</dbReference>
<comment type="caution">
    <text evidence="3">The sequence shown here is derived from an EMBL/GenBank/DDBJ whole genome shotgun (WGS) entry which is preliminary data.</text>
</comment>
<proteinExistence type="predicted"/>
<protein>
    <submittedName>
        <fullName evidence="3">PaaI family thioesterase</fullName>
    </submittedName>
</protein>
<gene>
    <name evidence="3" type="ORF">HK439_08725</name>
</gene>
<dbReference type="InterPro" id="IPR029069">
    <property type="entry name" value="HotDog_dom_sf"/>
</dbReference>